<evidence type="ECO:0000313" key="2">
    <source>
        <dbReference type="EMBL" id="CAJ1959606.1"/>
    </source>
</evidence>
<name>A0AAD2G1A4_9STRA</name>
<evidence type="ECO:0000313" key="3">
    <source>
        <dbReference type="Proteomes" id="UP001295423"/>
    </source>
</evidence>
<proteinExistence type="predicted"/>
<organism evidence="2 3">
    <name type="scientific">Cylindrotheca closterium</name>
    <dbReference type="NCBI Taxonomy" id="2856"/>
    <lineage>
        <taxon>Eukaryota</taxon>
        <taxon>Sar</taxon>
        <taxon>Stramenopiles</taxon>
        <taxon>Ochrophyta</taxon>
        <taxon>Bacillariophyta</taxon>
        <taxon>Bacillariophyceae</taxon>
        <taxon>Bacillariophycidae</taxon>
        <taxon>Bacillariales</taxon>
        <taxon>Bacillariaceae</taxon>
        <taxon>Cylindrotheca</taxon>
    </lineage>
</organism>
<reference evidence="2" key="1">
    <citation type="submission" date="2023-08" db="EMBL/GenBank/DDBJ databases">
        <authorList>
            <person name="Audoor S."/>
            <person name="Bilcke G."/>
        </authorList>
    </citation>
    <scope>NUCLEOTIDE SEQUENCE</scope>
</reference>
<evidence type="ECO:0000256" key="1">
    <source>
        <dbReference type="SAM" id="MobiDB-lite"/>
    </source>
</evidence>
<protein>
    <submittedName>
        <fullName evidence="2">Uncharacterized protein</fullName>
    </submittedName>
</protein>
<feature type="compositionally biased region" description="Basic and acidic residues" evidence="1">
    <location>
        <begin position="59"/>
        <end position="84"/>
    </location>
</feature>
<sequence length="84" mass="9276">MGKSITAKASSAKTKKSGVSKMKTTSGAKKSVKKRVEIDLEQPKDRDPIDSKLVSETQTEEKRVTDDNEVQRLADEIEAKQIAE</sequence>
<feature type="compositionally biased region" description="Low complexity" evidence="1">
    <location>
        <begin position="1"/>
        <end position="12"/>
    </location>
</feature>
<feature type="region of interest" description="Disordered" evidence="1">
    <location>
        <begin position="1"/>
        <end position="84"/>
    </location>
</feature>
<keyword evidence="3" id="KW-1185">Reference proteome</keyword>
<dbReference type="Proteomes" id="UP001295423">
    <property type="component" value="Unassembled WGS sequence"/>
</dbReference>
<comment type="caution">
    <text evidence="2">The sequence shown here is derived from an EMBL/GenBank/DDBJ whole genome shotgun (WGS) entry which is preliminary data.</text>
</comment>
<gene>
    <name evidence="2" type="ORF">CYCCA115_LOCUS18027</name>
</gene>
<dbReference type="EMBL" id="CAKOGP040002009">
    <property type="protein sequence ID" value="CAJ1959606.1"/>
    <property type="molecule type" value="Genomic_DNA"/>
</dbReference>
<accession>A0AAD2G1A4</accession>
<dbReference type="AlphaFoldDB" id="A0AAD2G1A4"/>
<feature type="compositionally biased region" description="Basic and acidic residues" evidence="1">
    <location>
        <begin position="34"/>
        <end position="50"/>
    </location>
</feature>